<accession>A0A6M3L4W2</accession>
<dbReference type="AlphaFoldDB" id="A0A6M3L4W2"/>
<dbReference type="EMBL" id="MT142786">
    <property type="protein sequence ID" value="QJA88534.1"/>
    <property type="molecule type" value="Genomic_DNA"/>
</dbReference>
<name>A0A6M3L4W2_9ZZZZ</name>
<proteinExistence type="predicted"/>
<organism evidence="1">
    <name type="scientific">viral metagenome</name>
    <dbReference type="NCBI Taxonomy" id="1070528"/>
    <lineage>
        <taxon>unclassified sequences</taxon>
        <taxon>metagenomes</taxon>
        <taxon>organismal metagenomes</taxon>
    </lineage>
</organism>
<protein>
    <submittedName>
        <fullName evidence="1">Uncharacterized protein</fullName>
    </submittedName>
</protein>
<gene>
    <name evidence="1" type="ORF">MM415B02743_0005</name>
</gene>
<sequence>MSDIPVTPDKKAKWIIQQSGMVFGGTQLYDAYLNMLREDLMLTIKKAEQARNDTK</sequence>
<reference evidence="1" key="1">
    <citation type="submission" date="2020-03" db="EMBL/GenBank/DDBJ databases">
        <title>The deep terrestrial virosphere.</title>
        <authorList>
            <person name="Holmfeldt K."/>
            <person name="Nilsson E."/>
            <person name="Simone D."/>
            <person name="Lopez-Fernandez M."/>
            <person name="Wu X."/>
            <person name="de Brujin I."/>
            <person name="Lundin D."/>
            <person name="Andersson A."/>
            <person name="Bertilsson S."/>
            <person name="Dopson M."/>
        </authorList>
    </citation>
    <scope>NUCLEOTIDE SEQUENCE</scope>
    <source>
        <strain evidence="1">MM415B02743</strain>
    </source>
</reference>
<evidence type="ECO:0000313" key="1">
    <source>
        <dbReference type="EMBL" id="QJA88534.1"/>
    </source>
</evidence>